<dbReference type="SUPFAM" id="SSF158472">
    <property type="entry name" value="HAMP domain-like"/>
    <property type="match status" value="1"/>
</dbReference>
<dbReference type="Gene3D" id="6.10.340.10">
    <property type="match status" value="1"/>
</dbReference>
<protein>
    <recommendedName>
        <fullName evidence="3">histidine kinase</fullName>
        <ecNumber evidence="3">2.7.13.3</ecNumber>
    </recommendedName>
</protein>
<evidence type="ECO:0000256" key="12">
    <source>
        <dbReference type="SAM" id="Phobius"/>
    </source>
</evidence>
<dbReference type="CDD" id="cd00082">
    <property type="entry name" value="HisKA"/>
    <property type="match status" value="1"/>
</dbReference>
<comment type="catalytic activity">
    <reaction evidence="1">
        <text>ATP + protein L-histidine = ADP + protein N-phospho-L-histidine.</text>
        <dbReference type="EC" id="2.7.13.3"/>
    </reaction>
</comment>
<keyword evidence="16" id="KW-1185">Reference proteome</keyword>
<comment type="subcellular location">
    <subcellularLocation>
        <location evidence="2">Membrane</location>
    </subcellularLocation>
</comment>
<dbReference type="InterPro" id="IPR036890">
    <property type="entry name" value="HATPase_C_sf"/>
</dbReference>
<evidence type="ECO:0000256" key="3">
    <source>
        <dbReference type="ARBA" id="ARBA00012438"/>
    </source>
</evidence>
<feature type="domain" description="HAMP" evidence="14">
    <location>
        <begin position="189"/>
        <end position="242"/>
    </location>
</feature>
<feature type="coiled-coil region" evidence="11">
    <location>
        <begin position="220"/>
        <end position="250"/>
    </location>
</feature>
<dbReference type="CDD" id="cd06225">
    <property type="entry name" value="HAMP"/>
    <property type="match status" value="1"/>
</dbReference>
<evidence type="ECO:0000256" key="1">
    <source>
        <dbReference type="ARBA" id="ARBA00000085"/>
    </source>
</evidence>
<keyword evidence="6 12" id="KW-0812">Transmembrane</keyword>
<sequence>MFLNELFRTATFRLTLAVVAAMIGSAAFQFFLGYSQATVFEARRSDTLLYREAALLQTESAEDLERKVRDRATDDLRVIMNVTTLFSQDHQYIVGDLHDWPDGLVVDGHVHEINIQPPASGMPPGGAAAEHSPGVLRMLAVNVRGGRVLVLGRSWHMRSELRLMMRHSLLVSIVPTVLFALMTGIVLSHRALARVKDMHEAIDRIMEGDLHERLPAGRQRDDLQRLAGSVNRMLDRLERLMDEIRDVGNDIAHDLRTPLTRVRARLDRARSAGHSAEALRNVIARAIDDLDQSFAVITALLRIGEIENGRRRVGFGMVDLDSLADDIIDLYEPIAESRGIMLAHVRGPGVGEVHGDRDLLIEVLANLVDNAMKFTPEGGHVTIRTGGDAQGVTLEVEDTGIGIPPEERRAVTGRFYRSDKSRHVPGSGLGLSLVWAIVQLHNASLRIGAARCDASLPGAVFTICFAPAPHAPPPPEEEA</sequence>
<keyword evidence="8 12" id="KW-1133">Transmembrane helix</keyword>
<dbReference type="EC" id="2.7.13.3" evidence="3"/>
<dbReference type="SUPFAM" id="SSF47384">
    <property type="entry name" value="Homodimeric domain of signal transducing histidine kinase"/>
    <property type="match status" value="1"/>
</dbReference>
<dbReference type="InterPro" id="IPR003660">
    <property type="entry name" value="HAMP_dom"/>
</dbReference>
<keyword evidence="11" id="KW-0175">Coiled coil</keyword>
<dbReference type="InterPro" id="IPR003594">
    <property type="entry name" value="HATPase_dom"/>
</dbReference>
<dbReference type="InterPro" id="IPR050428">
    <property type="entry name" value="TCS_sensor_his_kinase"/>
</dbReference>
<keyword evidence="4" id="KW-0597">Phosphoprotein</keyword>
<evidence type="ECO:0000259" key="13">
    <source>
        <dbReference type="PROSITE" id="PS50109"/>
    </source>
</evidence>
<gene>
    <name evidence="15" type="primary">cusS_1</name>
    <name evidence="15" type="ORF">KMAL_09760</name>
</gene>
<keyword evidence="7 15" id="KW-0418">Kinase</keyword>
<dbReference type="SMART" id="SM00304">
    <property type="entry name" value="HAMP"/>
    <property type="match status" value="1"/>
</dbReference>
<dbReference type="PROSITE" id="PS50885">
    <property type="entry name" value="HAMP"/>
    <property type="match status" value="1"/>
</dbReference>
<dbReference type="Pfam" id="PF00672">
    <property type="entry name" value="HAMP"/>
    <property type="match status" value="1"/>
</dbReference>
<name>A0A2S3W3I3_9PROT</name>
<dbReference type="Proteomes" id="UP000237344">
    <property type="component" value="Unassembled WGS sequence"/>
</dbReference>
<proteinExistence type="predicted"/>
<dbReference type="SMART" id="SM00387">
    <property type="entry name" value="HATPase_c"/>
    <property type="match status" value="1"/>
</dbReference>
<reference evidence="15 16" key="1">
    <citation type="submission" date="2018-01" db="EMBL/GenBank/DDBJ databases">
        <title>Draft Genome Sequence of Komagataeibacter maltaceti LMG 1529, a Vinegar Producing Acetic Acid Bacterium Isolated from Malt Vinegar Brewery Acetifiers.</title>
        <authorList>
            <person name="Zhang Q."/>
            <person name="Hollensteiner J."/>
            <person name="Poehlein A."/>
            <person name="Daniel R."/>
        </authorList>
    </citation>
    <scope>NUCLEOTIDE SEQUENCE [LARGE SCALE GENOMIC DNA]</scope>
    <source>
        <strain evidence="15 16">LMG 1529</strain>
    </source>
</reference>
<dbReference type="Pfam" id="PF02518">
    <property type="entry name" value="HATPase_c"/>
    <property type="match status" value="1"/>
</dbReference>
<evidence type="ECO:0000313" key="16">
    <source>
        <dbReference type="Proteomes" id="UP000237344"/>
    </source>
</evidence>
<dbReference type="PRINTS" id="PR00344">
    <property type="entry name" value="BCTRLSENSOR"/>
</dbReference>
<evidence type="ECO:0000313" key="15">
    <source>
        <dbReference type="EMBL" id="POF63420.1"/>
    </source>
</evidence>
<dbReference type="OrthoDB" id="9815202at2"/>
<evidence type="ECO:0000256" key="6">
    <source>
        <dbReference type="ARBA" id="ARBA00022692"/>
    </source>
</evidence>
<dbReference type="InterPro" id="IPR003661">
    <property type="entry name" value="HisK_dim/P_dom"/>
</dbReference>
<evidence type="ECO:0000256" key="7">
    <source>
        <dbReference type="ARBA" id="ARBA00022777"/>
    </source>
</evidence>
<organism evidence="15 16">
    <name type="scientific">Novacetimonas maltaceti</name>
    <dbReference type="NCBI Taxonomy" id="1203393"/>
    <lineage>
        <taxon>Bacteria</taxon>
        <taxon>Pseudomonadati</taxon>
        <taxon>Pseudomonadota</taxon>
        <taxon>Alphaproteobacteria</taxon>
        <taxon>Acetobacterales</taxon>
        <taxon>Acetobacteraceae</taxon>
        <taxon>Novacetimonas</taxon>
    </lineage>
</organism>
<feature type="domain" description="Histidine kinase" evidence="13">
    <location>
        <begin position="250"/>
        <end position="469"/>
    </location>
</feature>
<keyword evidence="5 15" id="KW-0808">Transferase</keyword>
<dbReference type="PROSITE" id="PS50109">
    <property type="entry name" value="HIS_KIN"/>
    <property type="match status" value="1"/>
</dbReference>
<dbReference type="SMART" id="SM00388">
    <property type="entry name" value="HisKA"/>
    <property type="match status" value="1"/>
</dbReference>
<keyword evidence="9" id="KW-0902">Two-component regulatory system</keyword>
<evidence type="ECO:0000256" key="5">
    <source>
        <dbReference type="ARBA" id="ARBA00022679"/>
    </source>
</evidence>
<evidence type="ECO:0000259" key="14">
    <source>
        <dbReference type="PROSITE" id="PS50885"/>
    </source>
</evidence>
<evidence type="ECO:0000256" key="11">
    <source>
        <dbReference type="SAM" id="Coils"/>
    </source>
</evidence>
<evidence type="ECO:0000256" key="2">
    <source>
        <dbReference type="ARBA" id="ARBA00004370"/>
    </source>
</evidence>
<evidence type="ECO:0000256" key="9">
    <source>
        <dbReference type="ARBA" id="ARBA00023012"/>
    </source>
</evidence>
<dbReference type="PANTHER" id="PTHR45436">
    <property type="entry name" value="SENSOR HISTIDINE KINASE YKOH"/>
    <property type="match status" value="1"/>
</dbReference>
<feature type="transmembrane region" description="Helical" evidence="12">
    <location>
        <begin position="167"/>
        <end position="187"/>
    </location>
</feature>
<dbReference type="InterPro" id="IPR005467">
    <property type="entry name" value="His_kinase_dom"/>
</dbReference>
<dbReference type="SUPFAM" id="SSF55874">
    <property type="entry name" value="ATPase domain of HSP90 chaperone/DNA topoisomerase II/histidine kinase"/>
    <property type="match status" value="1"/>
</dbReference>
<evidence type="ECO:0000256" key="10">
    <source>
        <dbReference type="ARBA" id="ARBA00023136"/>
    </source>
</evidence>
<evidence type="ECO:0000256" key="8">
    <source>
        <dbReference type="ARBA" id="ARBA00022989"/>
    </source>
</evidence>
<feature type="transmembrane region" description="Helical" evidence="12">
    <location>
        <begin position="12"/>
        <end position="34"/>
    </location>
</feature>
<dbReference type="InterPro" id="IPR036097">
    <property type="entry name" value="HisK_dim/P_sf"/>
</dbReference>
<keyword evidence="10 12" id="KW-0472">Membrane</keyword>
<dbReference type="AlphaFoldDB" id="A0A2S3W3I3"/>
<evidence type="ECO:0000256" key="4">
    <source>
        <dbReference type="ARBA" id="ARBA00022553"/>
    </source>
</evidence>
<dbReference type="Gene3D" id="3.30.565.10">
    <property type="entry name" value="Histidine kinase-like ATPase, C-terminal domain"/>
    <property type="match status" value="1"/>
</dbReference>
<dbReference type="GO" id="GO:0000155">
    <property type="term" value="F:phosphorelay sensor kinase activity"/>
    <property type="evidence" value="ECO:0007669"/>
    <property type="project" value="InterPro"/>
</dbReference>
<dbReference type="PANTHER" id="PTHR45436:SF8">
    <property type="entry name" value="HISTIDINE KINASE"/>
    <property type="match status" value="1"/>
</dbReference>
<dbReference type="EMBL" id="POTC01000008">
    <property type="protein sequence ID" value="POF63420.1"/>
    <property type="molecule type" value="Genomic_DNA"/>
</dbReference>
<dbReference type="Gene3D" id="1.10.287.130">
    <property type="match status" value="1"/>
</dbReference>
<comment type="caution">
    <text evidence="15">The sequence shown here is derived from an EMBL/GenBank/DDBJ whole genome shotgun (WGS) entry which is preliminary data.</text>
</comment>
<dbReference type="InterPro" id="IPR004358">
    <property type="entry name" value="Sig_transdc_His_kin-like_C"/>
</dbReference>
<accession>A0A2S3W3I3</accession>
<dbReference type="RefSeq" id="WP_110094628.1">
    <property type="nucleotide sequence ID" value="NZ_NKUE01000006.1"/>
</dbReference>
<dbReference type="GO" id="GO:0005886">
    <property type="term" value="C:plasma membrane"/>
    <property type="evidence" value="ECO:0007669"/>
    <property type="project" value="TreeGrafter"/>
</dbReference>